<protein>
    <submittedName>
        <fullName evidence="1">Putative resolvase</fullName>
    </submittedName>
</protein>
<accession>A0A090G620</accession>
<proteinExistence type="predicted"/>
<dbReference type="AlphaFoldDB" id="A0A090G620"/>
<name>A0A090G620_MESPL</name>
<sequence length="83" mass="9074">MVHIVLTVLGTSSKLRLRFITERGRDGIEQRNSTYKVANSGLTEIIMALLADGLGPAGIAKLVGCCLMQVYRIIQASMNLLLR</sequence>
<dbReference type="Proteomes" id="UP000046122">
    <property type="component" value="Unassembled WGS sequence"/>
</dbReference>
<dbReference type="EMBL" id="CCNE01000009">
    <property type="protein sequence ID" value="CDX53081.1"/>
    <property type="molecule type" value="Genomic_DNA"/>
</dbReference>
<evidence type="ECO:0000313" key="2">
    <source>
        <dbReference type="Proteomes" id="UP000046122"/>
    </source>
</evidence>
<reference evidence="1 2" key="1">
    <citation type="submission" date="2014-08" db="EMBL/GenBank/DDBJ databases">
        <authorList>
            <person name="Moulin Lionel"/>
        </authorList>
    </citation>
    <scope>NUCLEOTIDE SEQUENCE [LARGE SCALE GENOMIC DNA]</scope>
</reference>
<organism evidence="1 2">
    <name type="scientific">Mesorhizobium plurifarium</name>
    <dbReference type="NCBI Taxonomy" id="69974"/>
    <lineage>
        <taxon>Bacteria</taxon>
        <taxon>Pseudomonadati</taxon>
        <taxon>Pseudomonadota</taxon>
        <taxon>Alphaproteobacteria</taxon>
        <taxon>Hyphomicrobiales</taxon>
        <taxon>Phyllobacteriaceae</taxon>
        <taxon>Mesorhizobium</taxon>
    </lineage>
</organism>
<gene>
    <name evidence="1" type="ORF">MPL3365_170247</name>
</gene>
<evidence type="ECO:0000313" key="1">
    <source>
        <dbReference type="EMBL" id="CDX53081.1"/>
    </source>
</evidence>